<dbReference type="GO" id="GO:0045892">
    <property type="term" value="P:negative regulation of DNA-templated transcription"/>
    <property type="evidence" value="ECO:0007669"/>
    <property type="project" value="TreeGrafter"/>
</dbReference>
<dbReference type="InterPro" id="IPR050679">
    <property type="entry name" value="Bact_HTH_transcr_reg"/>
</dbReference>
<dbReference type="InterPro" id="IPR036388">
    <property type="entry name" value="WH-like_DNA-bd_sf"/>
</dbReference>
<dbReference type="InterPro" id="IPR011663">
    <property type="entry name" value="UTRA"/>
</dbReference>
<evidence type="ECO:0000313" key="6">
    <source>
        <dbReference type="Proteomes" id="UP000622610"/>
    </source>
</evidence>
<dbReference type="SUPFAM" id="SSF46785">
    <property type="entry name" value="Winged helix' DNA-binding domain"/>
    <property type="match status" value="1"/>
</dbReference>
<dbReference type="EMBL" id="BMDT01000010">
    <property type="protein sequence ID" value="GGI66377.1"/>
    <property type="molecule type" value="Genomic_DNA"/>
</dbReference>
<sequence length="241" mass="27542">MSEIHSTRVKFEKVANEIEKRIQEGIYVRSQKLPSEYDLAKEFAVSRLTVRKAIDELIQKNILYKLKGKGTYVMSPQKIQSGHSGLKGFTEAAKEYGKVSQTEVIAFHPIKKVPTLIQEALKLDETTTIYELVRRRNLDESPMTVEKIYLAKAYVEGLTAQDFEGSLFKLLEEKVEIAYSHQEIEAILVTKELAELLNVAVGGPLLKVHSVTYTKDGMPILYDESYYRADKYTFKNTLLRN</sequence>
<reference evidence="5" key="2">
    <citation type="submission" date="2020-09" db="EMBL/GenBank/DDBJ databases">
        <authorList>
            <person name="Sun Q."/>
            <person name="Sedlacek I."/>
        </authorList>
    </citation>
    <scope>NUCLEOTIDE SEQUENCE</scope>
    <source>
        <strain evidence="5">CCM 8433</strain>
    </source>
</reference>
<evidence type="ECO:0000256" key="2">
    <source>
        <dbReference type="ARBA" id="ARBA00023125"/>
    </source>
</evidence>
<accession>A0A917JHV4</accession>
<dbReference type="Pfam" id="PF07702">
    <property type="entry name" value="UTRA"/>
    <property type="match status" value="1"/>
</dbReference>
<dbReference type="AlphaFoldDB" id="A0A917JHV4"/>
<keyword evidence="3" id="KW-0804">Transcription</keyword>
<dbReference type="SMART" id="SM00345">
    <property type="entry name" value="HTH_GNTR"/>
    <property type="match status" value="1"/>
</dbReference>
<dbReference type="Proteomes" id="UP000622610">
    <property type="component" value="Unassembled WGS sequence"/>
</dbReference>
<keyword evidence="6" id="KW-1185">Reference proteome</keyword>
<dbReference type="InterPro" id="IPR036390">
    <property type="entry name" value="WH_DNA-bd_sf"/>
</dbReference>
<feature type="domain" description="HTH gntR-type" evidence="4">
    <location>
        <begin position="8"/>
        <end position="76"/>
    </location>
</feature>
<dbReference type="GO" id="GO:0003700">
    <property type="term" value="F:DNA-binding transcription factor activity"/>
    <property type="evidence" value="ECO:0007669"/>
    <property type="project" value="InterPro"/>
</dbReference>
<dbReference type="Gene3D" id="3.40.1410.10">
    <property type="entry name" value="Chorismate lyase-like"/>
    <property type="match status" value="1"/>
</dbReference>
<dbReference type="SMART" id="SM00866">
    <property type="entry name" value="UTRA"/>
    <property type="match status" value="1"/>
</dbReference>
<dbReference type="InterPro" id="IPR000524">
    <property type="entry name" value="Tscrpt_reg_HTH_GntR"/>
</dbReference>
<dbReference type="RefSeq" id="WP_188368203.1">
    <property type="nucleotide sequence ID" value="NZ_BMDT01000010.1"/>
</dbReference>
<dbReference type="PANTHER" id="PTHR44846:SF1">
    <property type="entry name" value="MANNOSYL-D-GLYCERATE TRANSPORT_METABOLISM SYSTEM REPRESSOR MNGR-RELATED"/>
    <property type="match status" value="1"/>
</dbReference>
<dbReference type="NCBIfam" id="NF041547">
    <property type="entry name" value="GntR_LSA1692"/>
    <property type="match status" value="1"/>
</dbReference>
<comment type="caution">
    <text evidence="5">The sequence shown here is derived from an EMBL/GenBank/DDBJ whole genome shotgun (WGS) entry which is preliminary data.</text>
</comment>
<evidence type="ECO:0000259" key="4">
    <source>
        <dbReference type="PROSITE" id="PS50949"/>
    </source>
</evidence>
<dbReference type="PROSITE" id="PS50949">
    <property type="entry name" value="HTH_GNTR"/>
    <property type="match status" value="1"/>
</dbReference>
<dbReference type="CDD" id="cd07377">
    <property type="entry name" value="WHTH_GntR"/>
    <property type="match status" value="1"/>
</dbReference>
<keyword evidence="2" id="KW-0238">DNA-binding</keyword>
<dbReference type="InterPro" id="IPR028978">
    <property type="entry name" value="Chorismate_lyase_/UTRA_dom_sf"/>
</dbReference>
<dbReference type="PRINTS" id="PR00035">
    <property type="entry name" value="HTHGNTR"/>
</dbReference>
<dbReference type="SUPFAM" id="SSF64288">
    <property type="entry name" value="Chorismate lyase-like"/>
    <property type="match status" value="1"/>
</dbReference>
<dbReference type="Gene3D" id="1.10.10.10">
    <property type="entry name" value="Winged helix-like DNA-binding domain superfamily/Winged helix DNA-binding domain"/>
    <property type="match status" value="1"/>
</dbReference>
<keyword evidence="1" id="KW-0805">Transcription regulation</keyword>
<protein>
    <submittedName>
        <fullName evidence="5">GntR family transcriptional regulator</fullName>
    </submittedName>
</protein>
<proteinExistence type="predicted"/>
<evidence type="ECO:0000313" key="5">
    <source>
        <dbReference type="EMBL" id="GGI66377.1"/>
    </source>
</evidence>
<dbReference type="PANTHER" id="PTHR44846">
    <property type="entry name" value="MANNOSYL-D-GLYCERATE TRANSPORT/METABOLISM SYSTEM REPRESSOR MNGR-RELATED"/>
    <property type="match status" value="1"/>
</dbReference>
<evidence type="ECO:0000256" key="1">
    <source>
        <dbReference type="ARBA" id="ARBA00023015"/>
    </source>
</evidence>
<name>A0A917JHV4_9ENTE</name>
<organism evidence="5 6">
    <name type="scientific">Enterococcus alcedinis</name>
    <dbReference type="NCBI Taxonomy" id="1274384"/>
    <lineage>
        <taxon>Bacteria</taxon>
        <taxon>Bacillati</taxon>
        <taxon>Bacillota</taxon>
        <taxon>Bacilli</taxon>
        <taxon>Lactobacillales</taxon>
        <taxon>Enterococcaceae</taxon>
        <taxon>Enterococcus</taxon>
    </lineage>
</organism>
<reference evidence="5" key="1">
    <citation type="journal article" date="2014" name="Int. J. Syst. Evol. Microbiol.">
        <title>Complete genome sequence of Corynebacterium casei LMG S-19264T (=DSM 44701T), isolated from a smear-ripened cheese.</title>
        <authorList>
            <consortium name="US DOE Joint Genome Institute (JGI-PGF)"/>
            <person name="Walter F."/>
            <person name="Albersmeier A."/>
            <person name="Kalinowski J."/>
            <person name="Ruckert C."/>
        </authorList>
    </citation>
    <scope>NUCLEOTIDE SEQUENCE</scope>
    <source>
        <strain evidence="5">CCM 8433</strain>
    </source>
</reference>
<dbReference type="Pfam" id="PF00392">
    <property type="entry name" value="GntR"/>
    <property type="match status" value="1"/>
</dbReference>
<dbReference type="GO" id="GO:0003677">
    <property type="term" value="F:DNA binding"/>
    <property type="evidence" value="ECO:0007669"/>
    <property type="project" value="UniProtKB-KW"/>
</dbReference>
<gene>
    <name evidence="5" type="ORF">GCM10011482_20310</name>
</gene>
<evidence type="ECO:0000256" key="3">
    <source>
        <dbReference type="ARBA" id="ARBA00023163"/>
    </source>
</evidence>